<feature type="compositionally biased region" description="Basic and acidic residues" evidence="1">
    <location>
        <begin position="104"/>
        <end position="115"/>
    </location>
</feature>
<sequence>MAARRSRDVIDERDYVDVRVREREREHDRDPLARYFQDDRRSEAGALVLRQREVETIERPRHRARSPSPIRYREVIRGRSPSPLPPREREVVDRIEVRDRVYDRERERQYHREPSRGPPQERVVTRVVERERERSPTPSPEREHERIRIVERSRSRAPSISPSPSPPPVEQRQLVRGPVVEREVITHYTDVDHGVIYAPRAPPPKPEPRRERERERDTEIDIYSSRHRTEVDIQESRARPRSRSRLRAPARASEKEVIVRSDRNFLEVDVDTNRQRRSRSAQPPARDRRSNAVAEEARYIESRIDERGRIGEAYNGATKGWTIVDVPPGTEHVRMDGVGGASADVTWQRYNGVRRTRFIPEREGEVVVAPRRKPQEVPRERVREKNRGEHINVQIIEDSRGHSHSRDREIEVEADRRMVVYPSAQQELMPAPRNDMWTEITKDLVSREAMDYLGYDYEETEYFYYILQYLRYEDVQELVQLSDRIRRQRRKESHQSREEIDIDIDVKHGRRRSHSHHRPRREEERVYEHEVVVDHLHPGYYR</sequence>
<feature type="region of interest" description="Disordered" evidence="1">
    <location>
        <begin position="36"/>
        <end position="91"/>
    </location>
</feature>
<feature type="compositionally biased region" description="Basic residues" evidence="1">
    <location>
        <begin position="239"/>
        <end position="248"/>
    </location>
</feature>
<evidence type="ECO:0000259" key="2">
    <source>
        <dbReference type="Pfam" id="PF26118"/>
    </source>
</evidence>
<keyword evidence="4" id="KW-1185">Reference proteome</keyword>
<feature type="compositionally biased region" description="Basic and acidic residues" evidence="1">
    <location>
        <begin position="206"/>
        <end position="219"/>
    </location>
</feature>
<name>A0ABP0CYG1_9PEZI</name>
<feature type="region of interest" description="Disordered" evidence="1">
    <location>
        <begin position="191"/>
        <end position="250"/>
    </location>
</feature>
<accession>A0ABP0CYG1</accession>
<dbReference type="Proteomes" id="UP001642406">
    <property type="component" value="Unassembled WGS sequence"/>
</dbReference>
<feature type="region of interest" description="Disordered" evidence="1">
    <location>
        <begin position="486"/>
        <end position="525"/>
    </location>
</feature>
<feature type="compositionally biased region" description="Basic and acidic residues" evidence="1">
    <location>
        <begin position="123"/>
        <end position="154"/>
    </location>
</feature>
<evidence type="ECO:0000313" key="3">
    <source>
        <dbReference type="EMBL" id="CAK7237160.1"/>
    </source>
</evidence>
<feature type="compositionally biased region" description="Basic and acidic residues" evidence="1">
    <location>
        <begin position="493"/>
        <end position="507"/>
    </location>
</feature>
<dbReference type="InterPro" id="IPR058348">
    <property type="entry name" value="DUF8035"/>
</dbReference>
<organism evidence="3 4">
    <name type="scientific">Sporothrix bragantina</name>
    <dbReference type="NCBI Taxonomy" id="671064"/>
    <lineage>
        <taxon>Eukaryota</taxon>
        <taxon>Fungi</taxon>
        <taxon>Dikarya</taxon>
        <taxon>Ascomycota</taxon>
        <taxon>Pezizomycotina</taxon>
        <taxon>Sordariomycetes</taxon>
        <taxon>Sordariomycetidae</taxon>
        <taxon>Ophiostomatales</taxon>
        <taxon>Ophiostomataceae</taxon>
        <taxon>Sporothrix</taxon>
    </lineage>
</organism>
<reference evidence="3 4" key="1">
    <citation type="submission" date="2024-01" db="EMBL/GenBank/DDBJ databases">
        <authorList>
            <person name="Allen C."/>
            <person name="Tagirdzhanova G."/>
        </authorList>
    </citation>
    <scope>NUCLEOTIDE SEQUENCE [LARGE SCALE GENOMIC DNA]</scope>
</reference>
<proteinExistence type="predicted"/>
<evidence type="ECO:0000313" key="4">
    <source>
        <dbReference type="Proteomes" id="UP001642406"/>
    </source>
</evidence>
<evidence type="ECO:0000256" key="1">
    <source>
        <dbReference type="SAM" id="MobiDB-lite"/>
    </source>
</evidence>
<dbReference type="EMBL" id="CAWUHC010000176">
    <property type="protein sequence ID" value="CAK7237160.1"/>
    <property type="molecule type" value="Genomic_DNA"/>
</dbReference>
<feature type="region of interest" description="Disordered" evidence="1">
    <location>
        <begin position="104"/>
        <end position="176"/>
    </location>
</feature>
<feature type="compositionally biased region" description="Basic and acidic residues" evidence="1">
    <location>
        <begin position="50"/>
        <end position="59"/>
    </location>
</feature>
<feature type="region of interest" description="Disordered" evidence="1">
    <location>
        <begin position="270"/>
        <end position="293"/>
    </location>
</feature>
<protein>
    <recommendedName>
        <fullName evidence="2">DUF8035 domain-containing protein</fullName>
    </recommendedName>
</protein>
<feature type="compositionally biased region" description="Basic residues" evidence="1">
    <location>
        <begin position="508"/>
        <end position="519"/>
    </location>
</feature>
<gene>
    <name evidence="3" type="ORF">SBRCBS47491_009883</name>
</gene>
<dbReference type="Pfam" id="PF26118">
    <property type="entry name" value="DUF8035"/>
    <property type="match status" value="1"/>
</dbReference>
<comment type="caution">
    <text evidence="3">The sequence shown here is derived from an EMBL/GenBank/DDBJ whole genome shotgun (WGS) entry which is preliminary data.</text>
</comment>
<feature type="domain" description="DUF8035" evidence="2">
    <location>
        <begin position="435"/>
        <end position="488"/>
    </location>
</feature>
<feature type="compositionally biased region" description="Basic and acidic residues" evidence="1">
    <location>
        <begin position="227"/>
        <end position="238"/>
    </location>
</feature>